<keyword evidence="1" id="KW-1133">Transmembrane helix</keyword>
<gene>
    <name evidence="2" type="ORF">chiPu_0027546</name>
</gene>
<dbReference type="Proteomes" id="UP000287033">
    <property type="component" value="Unassembled WGS sequence"/>
</dbReference>
<evidence type="ECO:0000256" key="1">
    <source>
        <dbReference type="SAM" id="Phobius"/>
    </source>
</evidence>
<dbReference type="EMBL" id="BEZZ01106702">
    <property type="protein sequence ID" value="GCC43377.1"/>
    <property type="molecule type" value="Genomic_DNA"/>
</dbReference>
<protein>
    <submittedName>
        <fullName evidence="2">Uncharacterized protein</fullName>
    </submittedName>
</protein>
<accession>A0A401TL62</accession>
<sequence length="145" mass="16361">MAIRKADRNLKQLEGFQSSPVKTKVQHESEDVVLVGVLPTVPPTPREITVKVRYRGEIYRVPMKVNPLSFVELKISFVLTLLFPFSSCFLFLSSWSVIHPSHSFPVPPFCFHSHYMSLLPTCPSIIPHTSSTLSFFLSSSLPLLC</sequence>
<keyword evidence="3" id="KW-1185">Reference proteome</keyword>
<proteinExistence type="predicted"/>
<feature type="transmembrane region" description="Helical" evidence="1">
    <location>
        <begin position="77"/>
        <end position="98"/>
    </location>
</feature>
<reference evidence="2 3" key="1">
    <citation type="journal article" date="2018" name="Nat. Ecol. Evol.">
        <title>Shark genomes provide insights into elasmobranch evolution and the origin of vertebrates.</title>
        <authorList>
            <person name="Hara Y"/>
            <person name="Yamaguchi K"/>
            <person name="Onimaru K"/>
            <person name="Kadota M"/>
            <person name="Koyanagi M"/>
            <person name="Keeley SD"/>
            <person name="Tatsumi K"/>
            <person name="Tanaka K"/>
            <person name="Motone F"/>
            <person name="Kageyama Y"/>
            <person name="Nozu R"/>
            <person name="Adachi N"/>
            <person name="Nishimura O"/>
            <person name="Nakagawa R"/>
            <person name="Tanegashima C"/>
            <person name="Kiyatake I"/>
            <person name="Matsumoto R"/>
            <person name="Murakumo K"/>
            <person name="Nishida K"/>
            <person name="Terakita A"/>
            <person name="Kuratani S"/>
            <person name="Sato K"/>
            <person name="Hyodo S Kuraku.S."/>
        </authorList>
    </citation>
    <scope>NUCLEOTIDE SEQUENCE [LARGE SCALE GENOMIC DNA]</scope>
</reference>
<dbReference type="AlphaFoldDB" id="A0A401TL62"/>
<evidence type="ECO:0000313" key="3">
    <source>
        <dbReference type="Proteomes" id="UP000287033"/>
    </source>
</evidence>
<comment type="caution">
    <text evidence="2">The sequence shown here is derived from an EMBL/GenBank/DDBJ whole genome shotgun (WGS) entry which is preliminary data.</text>
</comment>
<organism evidence="2 3">
    <name type="scientific">Chiloscyllium punctatum</name>
    <name type="common">Brownbanded bambooshark</name>
    <name type="synonym">Hemiscyllium punctatum</name>
    <dbReference type="NCBI Taxonomy" id="137246"/>
    <lineage>
        <taxon>Eukaryota</taxon>
        <taxon>Metazoa</taxon>
        <taxon>Chordata</taxon>
        <taxon>Craniata</taxon>
        <taxon>Vertebrata</taxon>
        <taxon>Chondrichthyes</taxon>
        <taxon>Elasmobranchii</taxon>
        <taxon>Galeomorphii</taxon>
        <taxon>Galeoidea</taxon>
        <taxon>Orectolobiformes</taxon>
        <taxon>Hemiscylliidae</taxon>
        <taxon>Chiloscyllium</taxon>
    </lineage>
</organism>
<name>A0A401TL62_CHIPU</name>
<evidence type="ECO:0000313" key="2">
    <source>
        <dbReference type="EMBL" id="GCC43377.1"/>
    </source>
</evidence>
<keyword evidence="1" id="KW-0812">Transmembrane</keyword>
<keyword evidence="1" id="KW-0472">Membrane</keyword>